<keyword evidence="2" id="KW-1185">Reference proteome</keyword>
<dbReference type="EMBL" id="BGPR01000885">
    <property type="protein sequence ID" value="GBM39114.1"/>
    <property type="molecule type" value="Genomic_DNA"/>
</dbReference>
<dbReference type="Proteomes" id="UP000499080">
    <property type="component" value="Unassembled WGS sequence"/>
</dbReference>
<reference evidence="1 2" key="1">
    <citation type="journal article" date="2019" name="Sci. Rep.">
        <title>Orb-weaving spider Araneus ventricosus genome elucidates the spidroin gene catalogue.</title>
        <authorList>
            <person name="Kono N."/>
            <person name="Nakamura H."/>
            <person name="Ohtoshi R."/>
            <person name="Moran D.A.P."/>
            <person name="Shinohara A."/>
            <person name="Yoshida Y."/>
            <person name="Fujiwara M."/>
            <person name="Mori M."/>
            <person name="Tomita M."/>
            <person name="Arakawa K."/>
        </authorList>
    </citation>
    <scope>NUCLEOTIDE SEQUENCE [LARGE SCALE GENOMIC DNA]</scope>
</reference>
<organism evidence="1 2">
    <name type="scientific">Araneus ventricosus</name>
    <name type="common">Orbweaver spider</name>
    <name type="synonym">Epeira ventricosa</name>
    <dbReference type="NCBI Taxonomy" id="182803"/>
    <lineage>
        <taxon>Eukaryota</taxon>
        <taxon>Metazoa</taxon>
        <taxon>Ecdysozoa</taxon>
        <taxon>Arthropoda</taxon>
        <taxon>Chelicerata</taxon>
        <taxon>Arachnida</taxon>
        <taxon>Araneae</taxon>
        <taxon>Araneomorphae</taxon>
        <taxon>Entelegynae</taxon>
        <taxon>Araneoidea</taxon>
        <taxon>Araneidae</taxon>
        <taxon>Araneus</taxon>
    </lineage>
</organism>
<comment type="caution">
    <text evidence="1">The sequence shown here is derived from an EMBL/GenBank/DDBJ whole genome shotgun (WGS) entry which is preliminary data.</text>
</comment>
<protein>
    <submittedName>
        <fullName evidence="1">Uncharacterized protein</fullName>
    </submittedName>
</protein>
<evidence type="ECO:0000313" key="1">
    <source>
        <dbReference type="EMBL" id="GBM39114.1"/>
    </source>
</evidence>
<evidence type="ECO:0000313" key="2">
    <source>
        <dbReference type="Proteomes" id="UP000499080"/>
    </source>
</evidence>
<gene>
    <name evidence="1" type="ORF">AVEN_73054_1</name>
</gene>
<dbReference type="OrthoDB" id="6421066at2759"/>
<name>A0A4Y2FHP7_ARAVE</name>
<proteinExistence type="predicted"/>
<accession>A0A4Y2FHP7</accession>
<dbReference type="AlphaFoldDB" id="A0A4Y2FHP7"/>
<sequence length="286" mass="33913">MENNKRQNRKDGILNRVLEKYRECNDSSFLQIAINHLEVYEKYLKLLQERGQEAFPNRLEYQKFQVAKLFIDKMNLLEFSVDPSLKGFKEYIDCTLPPLDAFNMTQDVKETRKIKFLRNIDRGDLLHLKVVEECKEEYKLLVMNKYNENERVADYFIYAYMMKTYQLDKLPRPLQINDFIRAAVLGKLKMEENIFSKLLVTFNDNIVGDKYKDLDLGLVFETDIPFYPEDINNYSSFLNYMKANKNPDDPQEMIKCMSSLGLDPYKIYSFQESGDGQPPKMLINRK</sequence>